<keyword evidence="12" id="KW-1185">Reference proteome</keyword>
<comment type="similarity">
    <text evidence="2">Belongs to the DNA polymerase type-C family. DnaE subfamily.</text>
</comment>
<evidence type="ECO:0000256" key="5">
    <source>
        <dbReference type="ARBA" id="ARBA00022679"/>
    </source>
</evidence>
<evidence type="ECO:0000256" key="4">
    <source>
        <dbReference type="ARBA" id="ARBA00019114"/>
    </source>
</evidence>
<gene>
    <name evidence="11" type="primary">dnaE</name>
    <name evidence="11" type="ORF">EK0264_01670</name>
</gene>
<dbReference type="OrthoDB" id="9803237at2"/>
<dbReference type="GO" id="GO:0003676">
    <property type="term" value="F:nucleic acid binding"/>
    <property type="evidence" value="ECO:0007669"/>
    <property type="project" value="InterPro"/>
</dbReference>
<keyword evidence="7" id="KW-0235">DNA replication</keyword>
<reference evidence="11 12" key="1">
    <citation type="journal article" date="2018" name="Int. J. Syst. Evol. Microbiol.">
        <title>Epidermidibacterium keratini gen. nov., sp. nov., a member of the family Sporichthyaceae, isolated from keratin epidermis.</title>
        <authorList>
            <person name="Lee D.G."/>
            <person name="Trujillo M.E."/>
            <person name="Kang S."/>
            <person name="Nam J.J."/>
            <person name="Kim Y.J."/>
        </authorList>
    </citation>
    <scope>NUCLEOTIDE SEQUENCE [LARGE SCALE GENOMIC DNA]</scope>
    <source>
        <strain evidence="11 12">EPI-7</strain>
    </source>
</reference>
<comment type="catalytic activity">
    <reaction evidence="9">
        <text>DNA(n) + a 2'-deoxyribonucleoside 5'-triphosphate = DNA(n+1) + diphosphate</text>
        <dbReference type="Rhea" id="RHEA:22508"/>
        <dbReference type="Rhea" id="RHEA-COMP:17339"/>
        <dbReference type="Rhea" id="RHEA-COMP:17340"/>
        <dbReference type="ChEBI" id="CHEBI:33019"/>
        <dbReference type="ChEBI" id="CHEBI:61560"/>
        <dbReference type="ChEBI" id="CHEBI:173112"/>
        <dbReference type="EC" id="2.7.7.7"/>
    </reaction>
</comment>
<dbReference type="CDD" id="cd12113">
    <property type="entry name" value="PHP_PolIIIA_DnaE3"/>
    <property type="match status" value="1"/>
</dbReference>
<dbReference type="Pfam" id="PF17657">
    <property type="entry name" value="DNA_pol3_finger"/>
    <property type="match status" value="1"/>
</dbReference>
<dbReference type="Proteomes" id="UP000463857">
    <property type="component" value="Chromosome"/>
</dbReference>
<dbReference type="EMBL" id="CP047156">
    <property type="protein sequence ID" value="QHB99123.1"/>
    <property type="molecule type" value="Genomic_DNA"/>
</dbReference>
<dbReference type="SUPFAM" id="SSF89550">
    <property type="entry name" value="PHP domain-like"/>
    <property type="match status" value="1"/>
</dbReference>
<dbReference type="EC" id="2.7.7.7" evidence="3"/>
<dbReference type="Gene3D" id="1.10.10.1600">
    <property type="entry name" value="Bacterial DNA polymerase III alpha subunit, thumb domain"/>
    <property type="match status" value="1"/>
</dbReference>
<dbReference type="InterPro" id="IPR016195">
    <property type="entry name" value="Pol/histidinol_Pase-like"/>
</dbReference>
<dbReference type="InterPro" id="IPR004805">
    <property type="entry name" value="DnaE2/DnaE/PolC"/>
</dbReference>
<proteinExistence type="inferred from homology"/>
<dbReference type="GO" id="GO:0008408">
    <property type="term" value="F:3'-5' exonuclease activity"/>
    <property type="evidence" value="ECO:0007669"/>
    <property type="project" value="InterPro"/>
</dbReference>
<evidence type="ECO:0000313" key="12">
    <source>
        <dbReference type="Proteomes" id="UP000463857"/>
    </source>
</evidence>
<dbReference type="PANTHER" id="PTHR32294">
    <property type="entry name" value="DNA POLYMERASE III SUBUNIT ALPHA"/>
    <property type="match status" value="1"/>
</dbReference>
<evidence type="ECO:0000256" key="3">
    <source>
        <dbReference type="ARBA" id="ARBA00012417"/>
    </source>
</evidence>
<evidence type="ECO:0000256" key="1">
    <source>
        <dbReference type="ARBA" id="ARBA00004496"/>
    </source>
</evidence>
<dbReference type="GO" id="GO:0005737">
    <property type="term" value="C:cytoplasm"/>
    <property type="evidence" value="ECO:0007669"/>
    <property type="project" value="UniProtKB-SubCell"/>
</dbReference>
<dbReference type="Pfam" id="PF07733">
    <property type="entry name" value="DNA_pol3_alpha"/>
    <property type="match status" value="1"/>
</dbReference>
<dbReference type="KEGG" id="eke:EK0264_01670"/>
<dbReference type="InterPro" id="IPR004013">
    <property type="entry name" value="PHP_dom"/>
</dbReference>
<dbReference type="InterPro" id="IPR040982">
    <property type="entry name" value="DNA_pol3_finger"/>
</dbReference>
<dbReference type="GO" id="GO:0006260">
    <property type="term" value="P:DNA replication"/>
    <property type="evidence" value="ECO:0007669"/>
    <property type="project" value="UniProtKB-KW"/>
</dbReference>
<dbReference type="Pfam" id="PF14579">
    <property type="entry name" value="HHH_6"/>
    <property type="match status" value="1"/>
</dbReference>
<dbReference type="InterPro" id="IPR004365">
    <property type="entry name" value="NA-bd_OB_tRNA"/>
</dbReference>
<dbReference type="SMART" id="SM00481">
    <property type="entry name" value="POLIIIAc"/>
    <property type="match status" value="1"/>
</dbReference>
<dbReference type="Pfam" id="PF01336">
    <property type="entry name" value="tRNA_anti-codon"/>
    <property type="match status" value="1"/>
</dbReference>
<keyword evidence="8" id="KW-0239">DNA-directed DNA polymerase</keyword>
<dbReference type="InterPro" id="IPR029460">
    <property type="entry name" value="DNAPol_HHH"/>
</dbReference>
<evidence type="ECO:0000256" key="8">
    <source>
        <dbReference type="ARBA" id="ARBA00022932"/>
    </source>
</evidence>
<evidence type="ECO:0000256" key="6">
    <source>
        <dbReference type="ARBA" id="ARBA00022695"/>
    </source>
</evidence>
<accession>A0A7L4YJU9</accession>
<dbReference type="Pfam" id="PF02811">
    <property type="entry name" value="PHP"/>
    <property type="match status" value="1"/>
</dbReference>
<evidence type="ECO:0000313" key="11">
    <source>
        <dbReference type="EMBL" id="QHB99123.1"/>
    </source>
</evidence>
<protein>
    <recommendedName>
        <fullName evidence="4">DNA polymerase III subunit alpha</fullName>
        <ecNumber evidence="3">2.7.7.7</ecNumber>
    </recommendedName>
</protein>
<sequence length="1208" mass="133412">MDSPGTSPEQAPAARAVLRRISPVGKADQFVHLHTHTEYSMLDGAAKIGPLTQRAAELGMPAIAVTDHGNVYGAYDFYKQAHEAGIKPIIGMEGYYTPGSRFDRAPYEFGTIVDDESSEEGSSNKGRSAYNHMTLLATTTEGMHNLFRLSSLASLEGQYRKPRFDRELLERYHSGLIATTGCPSGEVPMWLRAGKADQARRAAGDFQEIFGKENFFVELMDHDLQVEKGYRSSLLQIAKDLQIPLLATNDLHYTHREDAKAHGALLCIQTGDRLSNPNRFHFTGDGFYLKSAEEMRALFSEVPEACDNTLRIADRVDIAFNERANYMPRFPVPAGETEESWFVKEVEKGLHYRYPGGIPDAVRKQADFEVGVITQMGFPGYFLVVADFINWAKENGIRVGPGRGSGAGSMAAYAMRITDLDPLQHGLIFERFLNPDRVSMPDFDVDFDERRRGEVIQYVVEKYGSEYVAMIVTYQTIKAKNAVKDAARVLDKPFAVGETLTKAMPPDVMGKGVPLAKMWDSEHERYNEGIEFRGLYDSNEEFKEVIDTAKDLEGLRRGTGVHAAGVIMSSAPLLDVIPLTKREADGAIITQFDYPTCETLGLIKMDFLGLRNLTILDDALDNIKLNRDEDVVLEDLPYDDRASYDLLARGDSLGVFQLDSGPLRSLMRLMRPDNFEDISALIALYRPGPMGAGSHTNYALRKIGRQAVTPIHPELAEPLEEILSESYGLIIYQEQVMAIAQKVAGYSLGQADLLRRAMGKKKKAELDKQFEAFSAGMAERGYSAGAIETLWNILLPFSDYAFNKAHSAAYGVVSYWTAYLKAHYPAEYMAALLTSVGGDKDKMAIYLNECRRMGIKVLPPDVNESGARFTPVGTDIRFGMAAVRGVGHNVVALIEQARESKGAFASFHDFLRKVDQQACKKNVVESLIKAGGFDSLQHPRRGLIAIHAEAIDAVADVKKQEAIGQFDLFGSFGDDDAADVGLDASKLEIAIPPHEWPKREKLAFERDMLGLYVSDHPLHGLEHVLSGAADVTIAGLREEGAYQDRDVVTIAGILTGVERKINKNGQYWARATVEDLEGSVEVMIFARTYEQFGHLVAEDQVVVVTGNIKIEDDEAPKLWVRDLSLPDLSKDASGPVVLQIQALRCTPPVVSRLRQVLGSHPGLVDVHLQVLNGERVTVVKLGDGLRVTRSPSLVGDVKALLGTDGFVQ</sequence>
<dbReference type="FunCoup" id="A0A7L4YJU9">
    <property type="interactions" value="41"/>
</dbReference>
<dbReference type="Gene3D" id="1.10.150.870">
    <property type="match status" value="1"/>
</dbReference>
<dbReference type="InterPro" id="IPR041931">
    <property type="entry name" value="DNA_pol3_alpha_thumb_dom"/>
</dbReference>
<dbReference type="InParanoid" id="A0A7L4YJU9"/>
<dbReference type="CDD" id="cd04485">
    <property type="entry name" value="DnaE_OBF"/>
    <property type="match status" value="1"/>
</dbReference>
<keyword evidence="6 11" id="KW-0548">Nucleotidyltransferase</keyword>
<feature type="domain" description="Polymerase/histidinol phosphatase N-terminal" evidence="10">
    <location>
        <begin position="31"/>
        <end position="98"/>
    </location>
</feature>
<comment type="subcellular location">
    <subcellularLocation>
        <location evidence="1">Cytoplasm</location>
    </subcellularLocation>
</comment>
<dbReference type="InterPro" id="IPR011708">
    <property type="entry name" value="DNA_pol3_alpha_NTPase_dom"/>
</dbReference>
<name>A0A7L4YJU9_9ACTN</name>
<organism evidence="11 12">
    <name type="scientific">Epidermidibacterium keratini</name>
    <dbReference type="NCBI Taxonomy" id="1891644"/>
    <lineage>
        <taxon>Bacteria</taxon>
        <taxon>Bacillati</taxon>
        <taxon>Actinomycetota</taxon>
        <taxon>Actinomycetes</taxon>
        <taxon>Sporichthyales</taxon>
        <taxon>Sporichthyaceae</taxon>
        <taxon>Epidermidibacterium</taxon>
    </lineage>
</organism>
<dbReference type="InterPro" id="IPR003141">
    <property type="entry name" value="Pol/His_phosphatase_N"/>
</dbReference>
<dbReference type="NCBIfam" id="TIGR00594">
    <property type="entry name" value="polc"/>
    <property type="match status" value="1"/>
</dbReference>
<evidence type="ECO:0000259" key="10">
    <source>
        <dbReference type="SMART" id="SM00481"/>
    </source>
</evidence>
<dbReference type="GO" id="GO:0003887">
    <property type="term" value="F:DNA-directed DNA polymerase activity"/>
    <property type="evidence" value="ECO:0007669"/>
    <property type="project" value="UniProtKB-KW"/>
</dbReference>
<evidence type="ECO:0000256" key="2">
    <source>
        <dbReference type="ARBA" id="ARBA00009496"/>
    </source>
</evidence>
<keyword evidence="5 11" id="KW-0808">Transferase</keyword>
<dbReference type="NCBIfam" id="NF004226">
    <property type="entry name" value="PRK05673.1"/>
    <property type="match status" value="1"/>
</dbReference>
<evidence type="ECO:0000256" key="7">
    <source>
        <dbReference type="ARBA" id="ARBA00022705"/>
    </source>
</evidence>
<dbReference type="PANTHER" id="PTHR32294:SF0">
    <property type="entry name" value="DNA POLYMERASE III SUBUNIT ALPHA"/>
    <property type="match status" value="1"/>
</dbReference>
<evidence type="ECO:0000256" key="9">
    <source>
        <dbReference type="ARBA" id="ARBA00049244"/>
    </source>
</evidence>
<dbReference type="AlphaFoldDB" id="A0A7L4YJU9"/>
<dbReference type="Gene3D" id="3.20.20.140">
    <property type="entry name" value="Metal-dependent hydrolases"/>
    <property type="match status" value="1"/>
</dbReference>